<dbReference type="NCBIfam" id="TIGR01411">
    <property type="entry name" value="tatAE"/>
    <property type="match status" value="1"/>
</dbReference>
<dbReference type="InterPro" id="IPR006312">
    <property type="entry name" value="TatA/E"/>
</dbReference>
<evidence type="ECO:0000256" key="5">
    <source>
        <dbReference type="ARBA" id="ARBA00022927"/>
    </source>
</evidence>
<gene>
    <name evidence="9" type="primary">tatA</name>
    <name evidence="11" type="ORF">EVJ47_03720</name>
</gene>
<dbReference type="PRINTS" id="PR01506">
    <property type="entry name" value="TATBPROTEIN"/>
</dbReference>
<keyword evidence="7 9" id="KW-0811">Translocation</keyword>
<keyword evidence="4 9" id="KW-0812">Transmembrane</keyword>
<comment type="function">
    <text evidence="9">Part of the twin-arginine translocation (Tat) system that transports large folded proteins containing a characteristic twin-arginine motif in their signal peptide across membranes. TatA could form the protein-conducting channel of the Tat system.</text>
</comment>
<evidence type="ECO:0000256" key="4">
    <source>
        <dbReference type="ARBA" id="ARBA00022692"/>
    </source>
</evidence>
<dbReference type="NCBIfam" id="NF011430">
    <property type="entry name" value="PRK14861.1"/>
    <property type="match status" value="1"/>
</dbReference>
<dbReference type="Proteomes" id="UP000320813">
    <property type="component" value="Unassembled WGS sequence"/>
</dbReference>
<evidence type="ECO:0000256" key="8">
    <source>
        <dbReference type="ARBA" id="ARBA00023136"/>
    </source>
</evidence>
<keyword evidence="6 9" id="KW-1133">Transmembrane helix</keyword>
<keyword evidence="5 9" id="KW-0653">Protein transport</keyword>
<dbReference type="PANTHER" id="PTHR42982">
    <property type="entry name" value="SEC-INDEPENDENT PROTEIN TRANSLOCASE PROTEIN TATA"/>
    <property type="match status" value="1"/>
</dbReference>
<dbReference type="GO" id="GO:0043953">
    <property type="term" value="P:protein transport by the Tat complex"/>
    <property type="evidence" value="ECO:0007669"/>
    <property type="project" value="UniProtKB-UniRule"/>
</dbReference>
<evidence type="ECO:0000256" key="7">
    <source>
        <dbReference type="ARBA" id="ARBA00023010"/>
    </source>
</evidence>
<dbReference type="HAMAP" id="MF_00236">
    <property type="entry name" value="TatA_E"/>
    <property type="match status" value="1"/>
</dbReference>
<evidence type="ECO:0000256" key="3">
    <source>
        <dbReference type="ARBA" id="ARBA00022475"/>
    </source>
</evidence>
<evidence type="ECO:0000313" key="11">
    <source>
        <dbReference type="EMBL" id="RZD15391.1"/>
    </source>
</evidence>
<evidence type="ECO:0000256" key="9">
    <source>
        <dbReference type="HAMAP-Rule" id="MF_00236"/>
    </source>
</evidence>
<sequence length="119" mass="13003">MFGIGTPEILIIIVVALLIFGPTKLPELGKTLGKGLREFKKASSDLKDQINPLNNEEQPQAESPNLISGEKTAGKKKRQAKRKPGKASKTRSKKPVQTTTAKTIPTKRSKAKSDKQKPE</sequence>
<feature type="compositionally biased region" description="Basic residues" evidence="10">
    <location>
        <begin position="74"/>
        <end position="94"/>
    </location>
</feature>
<keyword evidence="8 9" id="KW-0472">Membrane</keyword>
<evidence type="ECO:0000256" key="10">
    <source>
        <dbReference type="SAM" id="MobiDB-lite"/>
    </source>
</evidence>
<dbReference type="GO" id="GO:0008320">
    <property type="term" value="F:protein transmembrane transporter activity"/>
    <property type="evidence" value="ECO:0007669"/>
    <property type="project" value="UniProtKB-UniRule"/>
</dbReference>
<dbReference type="PANTHER" id="PTHR42982:SF1">
    <property type="entry name" value="SEC-INDEPENDENT PROTEIN TRANSLOCASE PROTEIN TATA"/>
    <property type="match status" value="1"/>
</dbReference>
<comment type="similarity">
    <text evidence="9">Belongs to the TatA/E family.</text>
</comment>
<comment type="subunit">
    <text evidence="9">Forms a complex with TatC.</text>
</comment>
<feature type="compositionally biased region" description="Polar residues" evidence="10">
    <location>
        <begin position="51"/>
        <end position="66"/>
    </location>
</feature>
<dbReference type="Pfam" id="PF02416">
    <property type="entry name" value="TatA_B_E"/>
    <property type="match status" value="1"/>
</dbReference>
<evidence type="ECO:0000256" key="2">
    <source>
        <dbReference type="ARBA" id="ARBA00022448"/>
    </source>
</evidence>
<evidence type="ECO:0000256" key="1">
    <source>
        <dbReference type="ARBA" id="ARBA00004162"/>
    </source>
</evidence>
<keyword evidence="3 9" id="KW-1003">Cell membrane</keyword>
<dbReference type="AlphaFoldDB" id="A0A519BDN8"/>
<evidence type="ECO:0000313" key="12">
    <source>
        <dbReference type="Proteomes" id="UP000320813"/>
    </source>
</evidence>
<comment type="subcellular location">
    <subcellularLocation>
        <location evidence="1 9">Cell membrane</location>
        <topology evidence="1 9">Single-pass membrane protein</topology>
    </subcellularLocation>
</comment>
<keyword evidence="2 9" id="KW-0813">Transport</keyword>
<dbReference type="NCBIfam" id="NF011429">
    <property type="entry name" value="PRK14857.1"/>
    <property type="match status" value="1"/>
</dbReference>
<feature type="region of interest" description="Disordered" evidence="10">
    <location>
        <begin position="43"/>
        <end position="119"/>
    </location>
</feature>
<accession>A0A519BDN8</accession>
<feature type="transmembrane region" description="Helical" evidence="9">
    <location>
        <begin position="6"/>
        <end position="25"/>
    </location>
</feature>
<dbReference type="EMBL" id="SGBD01000001">
    <property type="protein sequence ID" value="RZD15391.1"/>
    <property type="molecule type" value="Genomic_DNA"/>
</dbReference>
<name>A0A519BDN8_9DELT</name>
<dbReference type="GO" id="GO:0033281">
    <property type="term" value="C:TAT protein transport complex"/>
    <property type="evidence" value="ECO:0007669"/>
    <property type="project" value="UniProtKB-UniRule"/>
</dbReference>
<dbReference type="Gene3D" id="1.20.5.3310">
    <property type="match status" value="1"/>
</dbReference>
<proteinExistence type="inferred from homology"/>
<reference evidence="11 12" key="1">
    <citation type="submission" date="2019-01" db="EMBL/GenBank/DDBJ databases">
        <title>Insights into ecological role of a new deltaproteobacterial order Candidatus Sinidesulfobacterales (Sva0485) by metagenomics and metatranscriptomics.</title>
        <authorList>
            <person name="Tan S."/>
            <person name="Liu J."/>
            <person name="Fang Y."/>
            <person name="Hedlund B.P."/>
            <person name="Lian Z.H."/>
            <person name="Huang L.Y."/>
            <person name="Li J.T."/>
            <person name="Huang L.N."/>
            <person name="Li W.J."/>
            <person name="Jiang H.C."/>
            <person name="Dong H.L."/>
            <person name="Shu W.S."/>
        </authorList>
    </citation>
    <scope>NUCLEOTIDE SEQUENCE [LARGE SCALE GENOMIC DNA]</scope>
    <source>
        <strain evidence="11">AP3</strain>
    </source>
</reference>
<protein>
    <recommendedName>
        <fullName evidence="9">Sec-independent protein translocase protein TatA</fullName>
    </recommendedName>
</protein>
<evidence type="ECO:0000256" key="6">
    <source>
        <dbReference type="ARBA" id="ARBA00022989"/>
    </source>
</evidence>
<organism evidence="11 12">
    <name type="scientific">Candidatus Acidulodesulfobacterium ferriphilum</name>
    <dbReference type="NCBI Taxonomy" id="2597223"/>
    <lineage>
        <taxon>Bacteria</taxon>
        <taxon>Deltaproteobacteria</taxon>
        <taxon>Candidatus Acidulodesulfobacterales</taxon>
        <taxon>Candidatus Acidulodesulfobacterium</taxon>
    </lineage>
</organism>
<dbReference type="InterPro" id="IPR003369">
    <property type="entry name" value="TatA/B/E"/>
</dbReference>
<comment type="caution">
    <text evidence="11">The sequence shown here is derived from an EMBL/GenBank/DDBJ whole genome shotgun (WGS) entry which is preliminary data.</text>
</comment>